<sequence>MAKIKVASAWLDCCSGCHMSFLDLDEALIDLADAIELTATPITDIKEFSPVDLGIIEGAVSNEHDEKVAKDLRANCKILMVWGDCACFGGIVSMRNLFSTEEVLRRYYIETESTKDGKIPSSEDIPPLTKVRPINEVVKVDCYVPGCPPSPKAIHYALAELLEGRIPIV</sequence>
<evidence type="ECO:0000259" key="2">
    <source>
        <dbReference type="Pfam" id="PF01058"/>
    </source>
</evidence>
<dbReference type="GO" id="GO:0051536">
    <property type="term" value="F:iron-sulfur cluster binding"/>
    <property type="evidence" value="ECO:0007669"/>
    <property type="project" value="InterPro"/>
</dbReference>
<dbReference type="PANTHER" id="PTHR42845">
    <property type="entry name" value="COENZYME F420-REDUCING HYDROGENASE, GAMMA SUBUNIT"/>
    <property type="match status" value="1"/>
</dbReference>
<evidence type="ECO:0000313" key="3">
    <source>
        <dbReference type="EMBL" id="GAI38917.1"/>
    </source>
</evidence>
<keyword evidence="1" id="KW-0560">Oxidoreductase</keyword>
<dbReference type="InterPro" id="IPR051349">
    <property type="entry name" value="Hydrogenase_assoc-protein"/>
</dbReference>
<dbReference type="Gene3D" id="3.40.50.700">
    <property type="entry name" value="NADH:ubiquinone oxidoreductase-like, 20kDa subunit"/>
    <property type="match status" value="1"/>
</dbReference>
<dbReference type="AlphaFoldDB" id="X1N4G0"/>
<reference evidence="3" key="1">
    <citation type="journal article" date="2014" name="Front. Microbiol.">
        <title>High frequency of phylogenetically diverse reductive dehalogenase-homologous genes in deep subseafloor sedimentary metagenomes.</title>
        <authorList>
            <person name="Kawai M."/>
            <person name="Futagami T."/>
            <person name="Toyoda A."/>
            <person name="Takaki Y."/>
            <person name="Nishi S."/>
            <person name="Hori S."/>
            <person name="Arai W."/>
            <person name="Tsubouchi T."/>
            <person name="Morono Y."/>
            <person name="Uchiyama I."/>
            <person name="Ito T."/>
            <person name="Fujiyama A."/>
            <person name="Inagaki F."/>
            <person name="Takami H."/>
        </authorList>
    </citation>
    <scope>NUCLEOTIDE SEQUENCE</scope>
    <source>
        <strain evidence="3">Expedition CK06-06</strain>
    </source>
</reference>
<accession>X1N4G0</accession>
<protein>
    <recommendedName>
        <fullName evidence="2">NADH:ubiquinone oxidoreductase-like 20kDa subunit domain-containing protein</fullName>
    </recommendedName>
</protein>
<name>X1N4G0_9ZZZZ</name>
<gene>
    <name evidence="3" type="ORF">S06H3_49905</name>
</gene>
<dbReference type="PANTHER" id="PTHR42845:SF1">
    <property type="entry name" value="HYDROGENASE SMALL SUBUNIT"/>
    <property type="match status" value="1"/>
</dbReference>
<feature type="non-terminal residue" evidence="3">
    <location>
        <position position="169"/>
    </location>
</feature>
<comment type="caution">
    <text evidence="3">The sequence shown here is derived from an EMBL/GenBank/DDBJ whole genome shotgun (WGS) entry which is preliminary data.</text>
</comment>
<feature type="domain" description="NADH:ubiquinone oxidoreductase-like 20kDa subunit" evidence="2">
    <location>
        <begin position="14"/>
        <end position="161"/>
    </location>
</feature>
<proteinExistence type="predicted"/>
<dbReference type="SUPFAM" id="SSF56770">
    <property type="entry name" value="HydA/Nqo6-like"/>
    <property type="match status" value="1"/>
</dbReference>
<dbReference type="EMBL" id="BARV01031549">
    <property type="protein sequence ID" value="GAI38917.1"/>
    <property type="molecule type" value="Genomic_DNA"/>
</dbReference>
<dbReference type="InterPro" id="IPR006137">
    <property type="entry name" value="NADH_UbQ_OxRdtase-like_20kDa"/>
</dbReference>
<organism evidence="3">
    <name type="scientific">marine sediment metagenome</name>
    <dbReference type="NCBI Taxonomy" id="412755"/>
    <lineage>
        <taxon>unclassified sequences</taxon>
        <taxon>metagenomes</taxon>
        <taxon>ecological metagenomes</taxon>
    </lineage>
</organism>
<dbReference type="Pfam" id="PF01058">
    <property type="entry name" value="Oxidored_q6"/>
    <property type="match status" value="1"/>
</dbReference>
<evidence type="ECO:0000256" key="1">
    <source>
        <dbReference type="ARBA" id="ARBA00023002"/>
    </source>
</evidence>
<dbReference type="GO" id="GO:0016491">
    <property type="term" value="F:oxidoreductase activity"/>
    <property type="evidence" value="ECO:0007669"/>
    <property type="project" value="UniProtKB-KW"/>
</dbReference>
<dbReference type="InterPro" id="IPR037024">
    <property type="entry name" value="NiFe_Hase_small_N_sf"/>
</dbReference>